<keyword evidence="10" id="KW-1015">Disulfide bond</keyword>
<evidence type="ECO:0000259" key="15">
    <source>
        <dbReference type="PROSITE" id="PS51352"/>
    </source>
</evidence>
<evidence type="ECO:0000256" key="5">
    <source>
        <dbReference type="ARBA" id="ARBA00017462"/>
    </source>
</evidence>
<keyword evidence="8" id="KW-0049">Antioxidant</keyword>
<comment type="catalytic activity">
    <reaction evidence="13">
        <text>a hydroperoxide + NADH + H(+) = an alcohol + NAD(+) + H2O</text>
        <dbReference type="Rhea" id="RHEA:62628"/>
        <dbReference type="ChEBI" id="CHEBI:15377"/>
        <dbReference type="ChEBI" id="CHEBI:15378"/>
        <dbReference type="ChEBI" id="CHEBI:30879"/>
        <dbReference type="ChEBI" id="CHEBI:35924"/>
        <dbReference type="ChEBI" id="CHEBI:57540"/>
        <dbReference type="ChEBI" id="CHEBI:57945"/>
        <dbReference type="EC" id="1.11.1.26"/>
    </reaction>
</comment>
<accession>Q1PVM6</accession>
<reference evidence="16" key="1">
    <citation type="journal article" date="2006" name="Nature">
        <title>Deciphering the evolution and metabolism of an anammox bacterium from a community genome.</title>
        <authorList>
            <person name="Strous M."/>
            <person name="Pelletier E."/>
            <person name="Mangenot S."/>
            <person name="Rattei T."/>
            <person name="Lehner A."/>
            <person name="Taylor M.W."/>
            <person name="Horn M."/>
            <person name="Daims H."/>
            <person name="Bartol-Mavel D."/>
            <person name="Wincker P."/>
            <person name="Barbe V."/>
            <person name="Fonknechten N."/>
            <person name="Vallenet D."/>
            <person name="Segurens B."/>
            <person name="Schenowitz-Truong C."/>
            <person name="Medigue C."/>
            <person name="Collingro A."/>
            <person name="Snel B."/>
            <person name="Dutilh B.E."/>
            <person name="OpDenCamp H.J.M."/>
            <person name="vanDerDrift C."/>
            <person name="Cirpus I."/>
            <person name="vanDePas-Schoonen K.T."/>
            <person name="Harhangi H.R."/>
            <person name="vanNiftrik L."/>
            <person name="Schmid M."/>
            <person name="Keltjens J."/>
            <person name="vanDeVossenberg J."/>
            <person name="Kartal B."/>
            <person name="Meier H."/>
            <person name="Frishman D."/>
            <person name="Huynen M.A."/>
            <person name="Mewes H."/>
            <person name="Weissenbach J."/>
            <person name="Jetten M.S.M."/>
            <person name="Wagner M."/>
            <person name="LePaslier D."/>
        </authorList>
    </citation>
    <scope>NUCLEOTIDE SEQUENCE</scope>
</reference>
<feature type="domain" description="Thioredoxin" evidence="15">
    <location>
        <begin position="7"/>
        <end position="159"/>
    </location>
</feature>
<dbReference type="EMBL" id="CT573073">
    <property type="protein sequence ID" value="CAJ71286.1"/>
    <property type="molecule type" value="Genomic_DNA"/>
</dbReference>
<feature type="active site" description="Cysteine sulfenic acid (-SOH) intermediate; for peroxidase activity" evidence="14">
    <location>
        <position position="52"/>
    </location>
</feature>
<dbReference type="PIRSF" id="PIRSF000239">
    <property type="entry name" value="AHPC"/>
    <property type="match status" value="1"/>
</dbReference>
<dbReference type="GO" id="GO:0033554">
    <property type="term" value="P:cellular response to stress"/>
    <property type="evidence" value="ECO:0007669"/>
    <property type="project" value="TreeGrafter"/>
</dbReference>
<comment type="subcellular location">
    <subcellularLocation>
        <location evidence="1">Cytoplasm</location>
    </subcellularLocation>
</comment>
<proteinExistence type="inferred from homology"/>
<dbReference type="InterPro" id="IPR050217">
    <property type="entry name" value="Peroxiredoxin"/>
</dbReference>
<dbReference type="InterPro" id="IPR000866">
    <property type="entry name" value="AhpC/TSA"/>
</dbReference>
<evidence type="ECO:0000256" key="10">
    <source>
        <dbReference type="ARBA" id="ARBA00023157"/>
    </source>
</evidence>
<comment type="subunit">
    <text evidence="3">Homodimer; disulfide-linked, upon oxidation. 5 homodimers assemble to form a ring-like decamer.</text>
</comment>
<dbReference type="PANTHER" id="PTHR10681:SF121">
    <property type="entry name" value="ALKYL HYDROPEROXIDE REDUCTASE C"/>
    <property type="match status" value="1"/>
</dbReference>
<keyword evidence="9" id="KW-0560">Oxidoreductase</keyword>
<dbReference type="InterPro" id="IPR036249">
    <property type="entry name" value="Thioredoxin-like_sf"/>
</dbReference>
<keyword evidence="6" id="KW-0963">Cytoplasm</keyword>
<evidence type="ECO:0000256" key="12">
    <source>
        <dbReference type="ARBA" id="ARBA00032077"/>
    </source>
</evidence>
<evidence type="ECO:0000256" key="13">
    <source>
        <dbReference type="ARBA" id="ARBA00047572"/>
    </source>
</evidence>
<evidence type="ECO:0000256" key="9">
    <source>
        <dbReference type="ARBA" id="ARBA00023002"/>
    </source>
</evidence>
<evidence type="ECO:0000256" key="11">
    <source>
        <dbReference type="ARBA" id="ARBA00023284"/>
    </source>
</evidence>
<dbReference type="EC" id="1.11.1.26" evidence="4"/>
<reference evidence="16" key="2">
    <citation type="submission" date="2006-01" db="EMBL/GenBank/DDBJ databases">
        <authorList>
            <person name="Genoscope"/>
        </authorList>
    </citation>
    <scope>NUCLEOTIDE SEQUENCE</scope>
</reference>
<dbReference type="GO" id="GO:0045454">
    <property type="term" value="P:cell redox homeostasis"/>
    <property type="evidence" value="ECO:0007669"/>
    <property type="project" value="TreeGrafter"/>
</dbReference>
<sequence>MEGNMGIQVGQCAPCFTLQGVVGEKFEDFSLDNYKGKWVVLFFYPLDFTFICPTEITEFSKKDGDFKSLNAQVFGVSIDSVFSHKAWLKDLGKLNYPLLSDITKEVSRKYGVLIEDKGIALRGTFIIDPEGKIKYQLVHDLGVGRSVEEILRVLNALQTGELCPVEWKPGKKTLGKG</sequence>
<evidence type="ECO:0000256" key="7">
    <source>
        <dbReference type="ARBA" id="ARBA00022559"/>
    </source>
</evidence>
<evidence type="ECO:0000256" key="14">
    <source>
        <dbReference type="PIRSR" id="PIRSR000239-1"/>
    </source>
</evidence>
<comment type="similarity">
    <text evidence="2">Belongs to the peroxiredoxin family. AhpC/Prx1 subfamily.</text>
</comment>
<dbReference type="InterPro" id="IPR013766">
    <property type="entry name" value="Thioredoxin_domain"/>
</dbReference>
<keyword evidence="11" id="KW-0676">Redox-active center</keyword>
<dbReference type="InterPro" id="IPR024706">
    <property type="entry name" value="Peroxiredoxin_AhpC-typ"/>
</dbReference>
<dbReference type="GO" id="GO:0005829">
    <property type="term" value="C:cytosol"/>
    <property type="evidence" value="ECO:0007669"/>
    <property type="project" value="TreeGrafter"/>
</dbReference>
<dbReference type="GO" id="GO:0042744">
    <property type="term" value="P:hydrogen peroxide catabolic process"/>
    <property type="evidence" value="ECO:0007669"/>
    <property type="project" value="TreeGrafter"/>
</dbReference>
<evidence type="ECO:0000256" key="1">
    <source>
        <dbReference type="ARBA" id="ARBA00004496"/>
    </source>
</evidence>
<evidence type="ECO:0000313" key="16">
    <source>
        <dbReference type="EMBL" id="CAJ71286.1"/>
    </source>
</evidence>
<dbReference type="GO" id="GO:0102039">
    <property type="term" value="F:NADH-dependent peroxiredoxin activity"/>
    <property type="evidence" value="ECO:0007669"/>
    <property type="project" value="UniProtKB-EC"/>
</dbReference>
<dbReference type="FunFam" id="3.40.30.10:FF:000002">
    <property type="entry name" value="Alkyl hydroperoxide reductase C"/>
    <property type="match status" value="1"/>
</dbReference>
<evidence type="ECO:0000256" key="2">
    <source>
        <dbReference type="ARBA" id="ARBA00009796"/>
    </source>
</evidence>
<name>Q1PVM6_KUEST</name>
<dbReference type="AlphaFoldDB" id="Q1PVM6"/>
<dbReference type="GO" id="GO:0006979">
    <property type="term" value="P:response to oxidative stress"/>
    <property type="evidence" value="ECO:0007669"/>
    <property type="project" value="TreeGrafter"/>
</dbReference>
<organism evidence="16">
    <name type="scientific">Kuenenia stuttgartiensis</name>
    <dbReference type="NCBI Taxonomy" id="174633"/>
    <lineage>
        <taxon>Bacteria</taxon>
        <taxon>Pseudomonadati</taxon>
        <taxon>Planctomycetota</taxon>
        <taxon>Candidatus Brocadiia</taxon>
        <taxon>Candidatus Brocadiales</taxon>
        <taxon>Candidatus Brocadiaceae</taxon>
        <taxon>Candidatus Kuenenia</taxon>
    </lineage>
</organism>
<dbReference type="CDD" id="cd03015">
    <property type="entry name" value="PRX_Typ2cys"/>
    <property type="match status" value="1"/>
</dbReference>
<evidence type="ECO:0000256" key="4">
    <source>
        <dbReference type="ARBA" id="ARBA00013021"/>
    </source>
</evidence>
<dbReference type="Gene3D" id="3.40.30.10">
    <property type="entry name" value="Glutaredoxin"/>
    <property type="match status" value="1"/>
</dbReference>
<gene>
    <name evidence="16" type="ORF">kustc0541</name>
</gene>
<dbReference type="Pfam" id="PF00578">
    <property type="entry name" value="AhpC-TSA"/>
    <property type="match status" value="1"/>
</dbReference>
<evidence type="ECO:0000256" key="8">
    <source>
        <dbReference type="ARBA" id="ARBA00022862"/>
    </source>
</evidence>
<dbReference type="PANTHER" id="PTHR10681">
    <property type="entry name" value="THIOREDOXIN PEROXIDASE"/>
    <property type="match status" value="1"/>
</dbReference>
<evidence type="ECO:0000256" key="6">
    <source>
        <dbReference type="ARBA" id="ARBA00022490"/>
    </source>
</evidence>
<protein>
    <recommendedName>
        <fullName evidence="5">Alkyl hydroperoxide reductase C</fullName>
        <ecNumber evidence="4">1.11.1.26</ecNumber>
    </recommendedName>
    <alternativeName>
        <fullName evidence="12">Peroxiredoxin</fullName>
    </alternativeName>
</protein>
<dbReference type="PROSITE" id="PS51352">
    <property type="entry name" value="THIOREDOXIN_2"/>
    <property type="match status" value="1"/>
</dbReference>
<dbReference type="GO" id="GO:0008379">
    <property type="term" value="F:thioredoxin peroxidase activity"/>
    <property type="evidence" value="ECO:0007669"/>
    <property type="project" value="TreeGrafter"/>
</dbReference>
<evidence type="ECO:0000256" key="3">
    <source>
        <dbReference type="ARBA" id="ARBA00011654"/>
    </source>
</evidence>
<dbReference type="SUPFAM" id="SSF52833">
    <property type="entry name" value="Thioredoxin-like"/>
    <property type="match status" value="1"/>
</dbReference>
<keyword evidence="7 16" id="KW-0575">Peroxidase</keyword>